<keyword evidence="3" id="KW-1185">Reference proteome</keyword>
<evidence type="ECO:0000313" key="2">
    <source>
        <dbReference type="EMBL" id="KAG9242955.1"/>
    </source>
</evidence>
<sequence>MCAPQTMHNIGIRVLVGALSLPLLTSINLEVDKSELPSPNSQISNERKQLNKLFQHIPNYRPPECPLRLQHWQISNYFPIPYKRKHESPQRSLPDFS</sequence>
<dbReference type="EMBL" id="MU254019">
    <property type="protein sequence ID" value="KAG9242955.1"/>
    <property type="molecule type" value="Genomic_DNA"/>
</dbReference>
<feature type="signal peptide" evidence="1">
    <location>
        <begin position="1"/>
        <end position="26"/>
    </location>
</feature>
<feature type="chain" id="PRO_5040177918" evidence="1">
    <location>
        <begin position="27"/>
        <end position="97"/>
    </location>
</feature>
<keyword evidence="1" id="KW-0732">Signal</keyword>
<accession>A0A9P8CDT2</accession>
<name>A0A9P8CDT2_9HELO</name>
<dbReference type="Proteomes" id="UP000887226">
    <property type="component" value="Unassembled WGS sequence"/>
</dbReference>
<dbReference type="AlphaFoldDB" id="A0A9P8CDT2"/>
<proteinExistence type="predicted"/>
<organism evidence="2 3">
    <name type="scientific">Calycina marina</name>
    <dbReference type="NCBI Taxonomy" id="1763456"/>
    <lineage>
        <taxon>Eukaryota</taxon>
        <taxon>Fungi</taxon>
        <taxon>Dikarya</taxon>
        <taxon>Ascomycota</taxon>
        <taxon>Pezizomycotina</taxon>
        <taxon>Leotiomycetes</taxon>
        <taxon>Helotiales</taxon>
        <taxon>Pezizellaceae</taxon>
        <taxon>Calycina</taxon>
    </lineage>
</organism>
<protein>
    <submittedName>
        <fullName evidence="2">Uncharacterized protein</fullName>
    </submittedName>
</protein>
<gene>
    <name evidence="2" type="ORF">BJ878DRAFT_513001</name>
</gene>
<evidence type="ECO:0000256" key="1">
    <source>
        <dbReference type="SAM" id="SignalP"/>
    </source>
</evidence>
<comment type="caution">
    <text evidence="2">The sequence shown here is derived from an EMBL/GenBank/DDBJ whole genome shotgun (WGS) entry which is preliminary data.</text>
</comment>
<reference evidence="2" key="1">
    <citation type="journal article" date="2021" name="IMA Fungus">
        <title>Genomic characterization of three marine fungi, including Emericellopsis atlantica sp. nov. with signatures of a generalist lifestyle and marine biomass degradation.</title>
        <authorList>
            <person name="Hagestad O.C."/>
            <person name="Hou L."/>
            <person name="Andersen J.H."/>
            <person name="Hansen E.H."/>
            <person name="Altermark B."/>
            <person name="Li C."/>
            <person name="Kuhnert E."/>
            <person name="Cox R.J."/>
            <person name="Crous P.W."/>
            <person name="Spatafora J.W."/>
            <person name="Lail K."/>
            <person name="Amirebrahimi M."/>
            <person name="Lipzen A."/>
            <person name="Pangilinan J."/>
            <person name="Andreopoulos W."/>
            <person name="Hayes R.D."/>
            <person name="Ng V."/>
            <person name="Grigoriev I.V."/>
            <person name="Jackson S.A."/>
            <person name="Sutton T.D.S."/>
            <person name="Dobson A.D.W."/>
            <person name="Rama T."/>
        </authorList>
    </citation>
    <scope>NUCLEOTIDE SEQUENCE</scope>
    <source>
        <strain evidence="2">TRa3180A</strain>
    </source>
</reference>
<evidence type="ECO:0000313" key="3">
    <source>
        <dbReference type="Proteomes" id="UP000887226"/>
    </source>
</evidence>